<dbReference type="Pfam" id="PF00175">
    <property type="entry name" value="NAD_binding_1"/>
    <property type="match status" value="1"/>
</dbReference>
<evidence type="ECO:0000256" key="1">
    <source>
        <dbReference type="ARBA" id="ARBA00001974"/>
    </source>
</evidence>
<dbReference type="PRINTS" id="PR00371">
    <property type="entry name" value="FPNCR"/>
</dbReference>
<protein>
    <submittedName>
        <fullName evidence="12">3-ketosteroid 9alpha-monooxygenase subunit B</fullName>
    </submittedName>
    <submittedName>
        <fullName evidence="11">Oxidoreductase</fullName>
    </submittedName>
</protein>
<keyword evidence="6" id="KW-0560">Oxidoreductase</keyword>
<dbReference type="InterPro" id="IPR008333">
    <property type="entry name" value="Cbr1-like_FAD-bd_dom"/>
</dbReference>
<feature type="domain" description="2Fe-2S ferredoxin-type" evidence="9">
    <location>
        <begin position="253"/>
        <end position="341"/>
    </location>
</feature>
<dbReference type="SUPFAM" id="SSF52343">
    <property type="entry name" value="Ferredoxin reductase-like, C-terminal NADP-linked domain"/>
    <property type="match status" value="1"/>
</dbReference>
<dbReference type="EMBL" id="BOQM01000015">
    <property type="protein sequence ID" value="GIM85555.1"/>
    <property type="molecule type" value="Genomic_DNA"/>
</dbReference>
<comment type="cofactor">
    <cofactor evidence="1">
        <name>FAD</name>
        <dbReference type="ChEBI" id="CHEBI:57692"/>
    </cofactor>
</comment>
<proteinExistence type="predicted"/>
<evidence type="ECO:0000256" key="8">
    <source>
        <dbReference type="ARBA" id="ARBA00023014"/>
    </source>
</evidence>
<dbReference type="PROSITE" id="PS00197">
    <property type="entry name" value="2FE2S_FER_1"/>
    <property type="match status" value="1"/>
</dbReference>
<dbReference type="GO" id="GO:0051537">
    <property type="term" value="F:2 iron, 2 sulfur cluster binding"/>
    <property type="evidence" value="ECO:0007669"/>
    <property type="project" value="UniProtKB-KW"/>
</dbReference>
<dbReference type="PROSITE" id="PS51085">
    <property type="entry name" value="2FE2S_FER_2"/>
    <property type="match status" value="1"/>
</dbReference>
<dbReference type="Pfam" id="PF00970">
    <property type="entry name" value="FAD_binding_6"/>
    <property type="match status" value="1"/>
</dbReference>
<dbReference type="PANTHER" id="PTHR47354">
    <property type="entry name" value="NADH OXIDOREDUCTASE HCR"/>
    <property type="match status" value="1"/>
</dbReference>
<dbReference type="CDD" id="cd00207">
    <property type="entry name" value="fer2"/>
    <property type="match status" value="1"/>
</dbReference>
<dbReference type="InterPro" id="IPR039261">
    <property type="entry name" value="FNR_nucleotide-bd"/>
</dbReference>
<evidence type="ECO:0000256" key="3">
    <source>
        <dbReference type="ARBA" id="ARBA00022714"/>
    </source>
</evidence>
<evidence type="ECO:0000256" key="7">
    <source>
        <dbReference type="ARBA" id="ARBA00023004"/>
    </source>
</evidence>
<dbReference type="AlphaFoldDB" id="A0A542XR85"/>
<reference evidence="11 14" key="2">
    <citation type="submission" date="2021-03" db="EMBL/GenBank/DDBJ databases">
        <title>Whole genome shotgun sequence of Salinispora arenicola NBRC 105043.</title>
        <authorList>
            <person name="Komaki H."/>
            <person name="Tamura T."/>
        </authorList>
    </citation>
    <scope>NUCLEOTIDE SEQUENCE [LARGE SCALE GENOMIC DNA]</scope>
    <source>
        <strain evidence="11 14">NBRC 105043</strain>
    </source>
</reference>
<evidence type="ECO:0000256" key="2">
    <source>
        <dbReference type="ARBA" id="ARBA00022630"/>
    </source>
</evidence>
<keyword evidence="12" id="KW-0503">Monooxygenase</keyword>
<keyword evidence="2" id="KW-0285">Flavoprotein</keyword>
<dbReference type="PRINTS" id="PR00410">
    <property type="entry name" value="PHEHYDRXLASE"/>
</dbReference>
<keyword evidence="14" id="KW-1185">Reference proteome</keyword>
<dbReference type="Pfam" id="PF00111">
    <property type="entry name" value="Fer2"/>
    <property type="match status" value="1"/>
</dbReference>
<dbReference type="PANTHER" id="PTHR47354:SF8">
    <property type="entry name" value="1,2-PHENYLACETYL-COA EPOXIDASE, SUBUNIT E"/>
    <property type="match status" value="1"/>
</dbReference>
<evidence type="ECO:0000256" key="6">
    <source>
        <dbReference type="ARBA" id="ARBA00023002"/>
    </source>
</evidence>
<dbReference type="RefSeq" id="WP_016812663.1">
    <property type="nucleotide sequence ID" value="NZ_BOQM01000015.1"/>
</dbReference>
<keyword evidence="4" id="KW-0479">Metal-binding</keyword>
<evidence type="ECO:0000256" key="4">
    <source>
        <dbReference type="ARBA" id="ARBA00022723"/>
    </source>
</evidence>
<gene>
    <name evidence="12" type="ORF">FB564_3499</name>
    <name evidence="11" type="ORF">Sar04_23100</name>
</gene>
<keyword evidence="3" id="KW-0001">2Fe-2S</keyword>
<evidence type="ECO:0000256" key="5">
    <source>
        <dbReference type="ARBA" id="ARBA00022827"/>
    </source>
</evidence>
<dbReference type="InterPro" id="IPR001041">
    <property type="entry name" value="2Fe-2S_ferredoxin-type"/>
</dbReference>
<dbReference type="InterPro" id="IPR017938">
    <property type="entry name" value="Riboflavin_synthase-like_b-brl"/>
</dbReference>
<dbReference type="InterPro" id="IPR001433">
    <property type="entry name" value="OxRdtase_FAD/NAD-bd"/>
</dbReference>
<reference evidence="12 13" key="1">
    <citation type="submission" date="2019-06" db="EMBL/GenBank/DDBJ databases">
        <title>Sequencing the genomes of 1000 actinobacteria strains.</title>
        <authorList>
            <person name="Klenk H.-P."/>
        </authorList>
    </citation>
    <scope>NUCLEOTIDE SEQUENCE [LARGE SCALE GENOMIC DNA]</scope>
    <source>
        <strain evidence="12 13">DSM 44819</strain>
    </source>
</reference>
<dbReference type="InterPro" id="IPR001709">
    <property type="entry name" value="Flavoprot_Pyr_Nucl_cyt_Rdtase"/>
</dbReference>
<dbReference type="GeneID" id="93772690"/>
<keyword evidence="5" id="KW-0274">FAD</keyword>
<sequence length="341" mass="36831">MTYHRLRVTDVITETPDAHSLVLTLPPALAAEFTYRPGQYLAARVPHSRGNLVRCYSLSSSPHTDTDLKITVKRVPDGQASNWICDHVRPGDTLDVAPPAGSFTPTSLDDDLLLLAGGSGITPVMAIIKSVLARGRGRLALVYANRDPNSVIFAAELAALGEQHGDRLTVTHWLDSERGAPAPAMLTTLISEHAGREAYVCGPQPFVLVAQHTLQQAGVPPERIWVERFEVDQGTEVGQHAGVGQRAENGRDATLEVELDGQTHRLSWPAGTRLLDVIIAAGLNPPFSCRQGHCGACACRLLGGRVDLVHNEILEEPDFAEGYILACQAVARSDEVSVTYY</sequence>
<dbReference type="Gene3D" id="3.40.50.80">
    <property type="entry name" value="Nucleotide-binding domain of ferredoxin-NADP reductase (FNR) module"/>
    <property type="match status" value="1"/>
</dbReference>
<dbReference type="SUPFAM" id="SSF54292">
    <property type="entry name" value="2Fe-2S ferredoxin-like"/>
    <property type="match status" value="1"/>
</dbReference>
<dbReference type="SUPFAM" id="SSF63380">
    <property type="entry name" value="Riboflavin synthase domain-like"/>
    <property type="match status" value="1"/>
</dbReference>
<dbReference type="EMBL" id="VFOL01000001">
    <property type="protein sequence ID" value="TQL38302.1"/>
    <property type="molecule type" value="Genomic_DNA"/>
</dbReference>
<accession>A0A542XR85</accession>
<dbReference type="Proteomes" id="UP000315983">
    <property type="component" value="Unassembled WGS sequence"/>
</dbReference>
<organism evidence="12 13">
    <name type="scientific">Salinispora arenicola</name>
    <dbReference type="NCBI Taxonomy" id="168697"/>
    <lineage>
        <taxon>Bacteria</taxon>
        <taxon>Bacillati</taxon>
        <taxon>Actinomycetota</taxon>
        <taxon>Actinomycetes</taxon>
        <taxon>Micromonosporales</taxon>
        <taxon>Micromonosporaceae</taxon>
        <taxon>Salinispora</taxon>
    </lineage>
</organism>
<dbReference type="GO" id="GO:0004497">
    <property type="term" value="F:monooxygenase activity"/>
    <property type="evidence" value="ECO:0007669"/>
    <property type="project" value="UniProtKB-KW"/>
</dbReference>
<dbReference type="InterPro" id="IPR036010">
    <property type="entry name" value="2Fe-2S_ferredoxin-like_sf"/>
</dbReference>
<dbReference type="PROSITE" id="PS51384">
    <property type="entry name" value="FAD_FR"/>
    <property type="match status" value="1"/>
</dbReference>
<dbReference type="GO" id="GO:0050660">
    <property type="term" value="F:flavin adenine dinucleotide binding"/>
    <property type="evidence" value="ECO:0007669"/>
    <property type="project" value="TreeGrafter"/>
</dbReference>
<evidence type="ECO:0000313" key="13">
    <source>
        <dbReference type="Proteomes" id="UP000315983"/>
    </source>
</evidence>
<evidence type="ECO:0000313" key="11">
    <source>
        <dbReference type="EMBL" id="GIM85555.1"/>
    </source>
</evidence>
<dbReference type="CDD" id="cd06214">
    <property type="entry name" value="PA_degradation_oxidoreductase_like"/>
    <property type="match status" value="1"/>
</dbReference>
<dbReference type="Proteomes" id="UP000677457">
    <property type="component" value="Unassembled WGS sequence"/>
</dbReference>
<evidence type="ECO:0000313" key="14">
    <source>
        <dbReference type="Proteomes" id="UP000677457"/>
    </source>
</evidence>
<dbReference type="InterPro" id="IPR012675">
    <property type="entry name" value="Beta-grasp_dom_sf"/>
</dbReference>
<dbReference type="InterPro" id="IPR050415">
    <property type="entry name" value="MRET"/>
</dbReference>
<dbReference type="InterPro" id="IPR017927">
    <property type="entry name" value="FAD-bd_FR_type"/>
</dbReference>
<evidence type="ECO:0000259" key="10">
    <source>
        <dbReference type="PROSITE" id="PS51384"/>
    </source>
</evidence>
<evidence type="ECO:0000259" key="9">
    <source>
        <dbReference type="PROSITE" id="PS51085"/>
    </source>
</evidence>
<comment type="caution">
    <text evidence="12">The sequence shown here is derived from an EMBL/GenBank/DDBJ whole genome shotgun (WGS) entry which is preliminary data.</text>
</comment>
<keyword evidence="7" id="KW-0408">Iron</keyword>
<dbReference type="Gene3D" id="2.40.30.10">
    <property type="entry name" value="Translation factors"/>
    <property type="match status" value="1"/>
</dbReference>
<keyword evidence="8" id="KW-0411">Iron-sulfur</keyword>
<evidence type="ECO:0000313" key="12">
    <source>
        <dbReference type="EMBL" id="TQL38302.1"/>
    </source>
</evidence>
<dbReference type="Gene3D" id="3.10.20.30">
    <property type="match status" value="1"/>
</dbReference>
<dbReference type="InterPro" id="IPR006058">
    <property type="entry name" value="2Fe2S_fd_BS"/>
</dbReference>
<dbReference type="GO" id="GO:0046872">
    <property type="term" value="F:metal ion binding"/>
    <property type="evidence" value="ECO:0007669"/>
    <property type="project" value="UniProtKB-KW"/>
</dbReference>
<feature type="domain" description="FAD-binding FR-type" evidence="10">
    <location>
        <begin position="1"/>
        <end position="106"/>
    </location>
</feature>
<name>A0A542XR85_SALAC</name>